<dbReference type="FunFam" id="1.10.490.10:FF:000003">
    <property type="entry name" value="Flavohemoprotein"/>
    <property type="match status" value="1"/>
</dbReference>
<keyword evidence="8" id="KW-0408">Iron</keyword>
<keyword evidence="9" id="KW-0520">NAD</keyword>
<dbReference type="GO" id="GO:0009636">
    <property type="term" value="P:response to toxic substance"/>
    <property type="evidence" value="ECO:0007669"/>
    <property type="project" value="UniProtKB-KW"/>
</dbReference>
<evidence type="ECO:0000256" key="5">
    <source>
        <dbReference type="ARBA" id="ARBA00022617"/>
    </source>
</evidence>
<evidence type="ECO:0000256" key="7">
    <source>
        <dbReference type="ARBA" id="ARBA00022857"/>
    </source>
</evidence>
<dbReference type="GO" id="GO:0008941">
    <property type="term" value="F:nitric oxide dioxygenase NAD(P)H activity"/>
    <property type="evidence" value="ECO:0007669"/>
    <property type="project" value="UniProtKB-EC"/>
</dbReference>
<dbReference type="SUPFAM" id="SSF63380">
    <property type="entry name" value="Riboflavin synthase domain-like"/>
    <property type="match status" value="1"/>
</dbReference>
<dbReference type="PRINTS" id="PR00409">
    <property type="entry name" value="PHDIOXRDTASE"/>
</dbReference>
<evidence type="ECO:0000313" key="15">
    <source>
        <dbReference type="EMBL" id="CAF1040064.1"/>
    </source>
</evidence>
<dbReference type="PANTHER" id="PTHR43396:SF3">
    <property type="entry name" value="FLAVOHEMOPROTEIN"/>
    <property type="match status" value="1"/>
</dbReference>
<dbReference type="PANTHER" id="PTHR43396">
    <property type="entry name" value="FLAVOHEMOPROTEIN"/>
    <property type="match status" value="1"/>
</dbReference>
<dbReference type="SUPFAM" id="SSF52343">
    <property type="entry name" value="Ferredoxin reductase-like, C-terminal NADP-linked domain"/>
    <property type="match status" value="1"/>
</dbReference>
<evidence type="ECO:0000256" key="4">
    <source>
        <dbReference type="ARBA" id="ARBA00022575"/>
    </source>
</evidence>
<comment type="catalytic activity">
    <reaction evidence="10">
        <text>2 nitric oxide + NADH + 2 O2 = 2 nitrate + NAD(+) + H(+)</text>
        <dbReference type="Rhea" id="RHEA:19469"/>
        <dbReference type="ChEBI" id="CHEBI:15378"/>
        <dbReference type="ChEBI" id="CHEBI:15379"/>
        <dbReference type="ChEBI" id="CHEBI:16480"/>
        <dbReference type="ChEBI" id="CHEBI:17632"/>
        <dbReference type="ChEBI" id="CHEBI:57540"/>
        <dbReference type="ChEBI" id="CHEBI:57945"/>
        <dbReference type="EC" id="1.14.12.17"/>
    </reaction>
</comment>
<organism evidence="16 20">
    <name type="scientific">Rotaria magnacalcarata</name>
    <dbReference type="NCBI Taxonomy" id="392030"/>
    <lineage>
        <taxon>Eukaryota</taxon>
        <taxon>Metazoa</taxon>
        <taxon>Spiralia</taxon>
        <taxon>Gnathifera</taxon>
        <taxon>Rotifera</taxon>
        <taxon>Eurotatoria</taxon>
        <taxon>Bdelloidea</taxon>
        <taxon>Philodinida</taxon>
        <taxon>Philodinidae</taxon>
        <taxon>Rotaria</taxon>
    </lineage>
</organism>
<proteinExistence type="inferred from homology"/>
<evidence type="ECO:0000256" key="8">
    <source>
        <dbReference type="ARBA" id="ARBA00023004"/>
    </source>
</evidence>
<dbReference type="GO" id="GO:0046872">
    <property type="term" value="F:metal ion binding"/>
    <property type="evidence" value="ECO:0007669"/>
    <property type="project" value="UniProtKB-KW"/>
</dbReference>
<dbReference type="Pfam" id="PF00970">
    <property type="entry name" value="FAD_binding_6"/>
    <property type="match status" value="1"/>
</dbReference>
<keyword evidence="12" id="KW-0561">Oxygen transport</keyword>
<dbReference type="InterPro" id="IPR012292">
    <property type="entry name" value="Globin/Proto"/>
</dbReference>
<protein>
    <recommendedName>
        <fullName evidence="3">nitric oxide dioxygenase</fullName>
        <ecNumber evidence="3">1.14.12.17</ecNumber>
    </recommendedName>
</protein>
<dbReference type="EMBL" id="CAJOBI010003916">
    <property type="protein sequence ID" value="CAF3984732.1"/>
    <property type="molecule type" value="Genomic_DNA"/>
</dbReference>
<comment type="similarity">
    <text evidence="12">Belongs to the globin family.</text>
</comment>
<comment type="catalytic activity">
    <reaction evidence="11">
        <text>2 nitric oxide + NADPH + 2 O2 = 2 nitrate + NADP(+) + H(+)</text>
        <dbReference type="Rhea" id="RHEA:19465"/>
        <dbReference type="ChEBI" id="CHEBI:15378"/>
        <dbReference type="ChEBI" id="CHEBI:15379"/>
        <dbReference type="ChEBI" id="CHEBI:16480"/>
        <dbReference type="ChEBI" id="CHEBI:17632"/>
        <dbReference type="ChEBI" id="CHEBI:57783"/>
        <dbReference type="ChEBI" id="CHEBI:58349"/>
        <dbReference type="EC" id="1.14.12.17"/>
    </reaction>
</comment>
<evidence type="ECO:0000256" key="3">
    <source>
        <dbReference type="ARBA" id="ARBA00012229"/>
    </source>
</evidence>
<dbReference type="InterPro" id="IPR039261">
    <property type="entry name" value="FNR_nucleotide-bd"/>
</dbReference>
<dbReference type="EMBL" id="CAJNOW010014937">
    <property type="protein sequence ID" value="CAF1636599.1"/>
    <property type="molecule type" value="Genomic_DNA"/>
</dbReference>
<dbReference type="Proteomes" id="UP000676336">
    <property type="component" value="Unassembled WGS sequence"/>
</dbReference>
<comment type="cofactor">
    <cofactor evidence="1">
        <name>heme b</name>
        <dbReference type="ChEBI" id="CHEBI:60344"/>
    </cofactor>
</comment>
<evidence type="ECO:0000313" key="18">
    <source>
        <dbReference type="EMBL" id="CAF4007430.1"/>
    </source>
</evidence>
<dbReference type="EC" id="1.14.12.17" evidence="3"/>
<dbReference type="GO" id="GO:0071949">
    <property type="term" value="F:FAD binding"/>
    <property type="evidence" value="ECO:0007669"/>
    <property type="project" value="TreeGrafter"/>
</dbReference>
<dbReference type="AlphaFoldDB" id="A0A816DFG3"/>
<evidence type="ECO:0000256" key="2">
    <source>
        <dbReference type="ARBA" id="ARBA00006401"/>
    </source>
</evidence>
<dbReference type="Gene3D" id="2.40.30.10">
    <property type="entry name" value="Translation factors"/>
    <property type="match status" value="1"/>
</dbReference>
<dbReference type="Gene3D" id="3.40.50.80">
    <property type="entry name" value="Nucleotide-binding domain of ferredoxin-NADP reductase (FNR) module"/>
    <property type="match status" value="1"/>
</dbReference>
<dbReference type="GO" id="GO:0019825">
    <property type="term" value="F:oxygen binding"/>
    <property type="evidence" value="ECO:0007669"/>
    <property type="project" value="InterPro"/>
</dbReference>
<comment type="caution">
    <text evidence="16">The sequence shown here is derived from an EMBL/GenBank/DDBJ whole genome shotgun (WGS) entry which is preliminary data.</text>
</comment>
<accession>A0A816DFG3</accession>
<evidence type="ECO:0000259" key="14">
    <source>
        <dbReference type="PROSITE" id="PS51384"/>
    </source>
</evidence>
<dbReference type="EMBL" id="CAJOBJ010004657">
    <property type="protein sequence ID" value="CAF4007430.1"/>
    <property type="molecule type" value="Genomic_DNA"/>
</dbReference>
<dbReference type="SUPFAM" id="SSF46458">
    <property type="entry name" value="Globin-like"/>
    <property type="match status" value="1"/>
</dbReference>
<keyword evidence="6" id="KW-0479">Metal-binding</keyword>
<dbReference type="GO" id="GO:0020037">
    <property type="term" value="F:heme binding"/>
    <property type="evidence" value="ECO:0007669"/>
    <property type="project" value="InterPro"/>
</dbReference>
<dbReference type="Pfam" id="PF00042">
    <property type="entry name" value="Globin"/>
    <property type="match status" value="1"/>
</dbReference>
<evidence type="ECO:0000313" key="20">
    <source>
        <dbReference type="Proteomes" id="UP000663834"/>
    </source>
</evidence>
<gene>
    <name evidence="19" type="ORF">BYL167_LOCUS15936</name>
    <name evidence="15" type="ORF">CJN711_LOCUS4233</name>
    <name evidence="18" type="ORF">GIL414_LOCUS12111</name>
    <name evidence="16" type="ORF">KQP761_LOCUS27193</name>
    <name evidence="17" type="ORF">SMN809_LOCUS11057</name>
</gene>
<dbReference type="Proteomes" id="UP000681967">
    <property type="component" value="Unassembled WGS sequence"/>
</dbReference>
<dbReference type="Proteomes" id="UP000663834">
    <property type="component" value="Unassembled WGS sequence"/>
</dbReference>
<dbReference type="GO" id="GO:0005344">
    <property type="term" value="F:oxygen carrier activity"/>
    <property type="evidence" value="ECO:0007669"/>
    <property type="project" value="UniProtKB-KW"/>
</dbReference>
<name>A0A816DFG3_9BILA</name>
<feature type="domain" description="Globin" evidence="13">
    <location>
        <begin position="17"/>
        <end position="154"/>
    </location>
</feature>
<evidence type="ECO:0000256" key="9">
    <source>
        <dbReference type="ARBA" id="ARBA00023027"/>
    </source>
</evidence>
<dbReference type="EMBL" id="CAJOBH010005994">
    <property type="protein sequence ID" value="CAF4041961.1"/>
    <property type="molecule type" value="Genomic_DNA"/>
</dbReference>
<comment type="similarity">
    <text evidence="2">In the C-terminal section; belongs to the flavoprotein pyridine nucleotide cytochrome reductase family.</text>
</comment>
<dbReference type="InterPro" id="IPR009050">
    <property type="entry name" value="Globin-like_sf"/>
</dbReference>
<keyword evidence="12" id="KW-0813">Transport</keyword>
<evidence type="ECO:0000259" key="13">
    <source>
        <dbReference type="PROSITE" id="PS01033"/>
    </source>
</evidence>
<dbReference type="InterPro" id="IPR008333">
    <property type="entry name" value="Cbr1-like_FAD-bd_dom"/>
</dbReference>
<dbReference type="GO" id="GO:0071500">
    <property type="term" value="P:cellular response to nitrosative stress"/>
    <property type="evidence" value="ECO:0007669"/>
    <property type="project" value="TreeGrafter"/>
</dbReference>
<keyword evidence="4" id="KW-0216">Detoxification</keyword>
<feature type="domain" description="FAD-binding FR-type" evidence="14">
    <location>
        <begin position="167"/>
        <end position="275"/>
    </location>
</feature>
<dbReference type="OrthoDB" id="436496at2759"/>
<dbReference type="Proteomes" id="UP000681720">
    <property type="component" value="Unassembled WGS sequence"/>
</dbReference>
<evidence type="ECO:0000313" key="19">
    <source>
        <dbReference type="EMBL" id="CAF4041961.1"/>
    </source>
</evidence>
<evidence type="ECO:0000256" key="10">
    <source>
        <dbReference type="ARBA" id="ARBA00048649"/>
    </source>
</evidence>
<keyword evidence="7" id="KW-0521">NADP</keyword>
<dbReference type="InterPro" id="IPR017927">
    <property type="entry name" value="FAD-bd_FR_type"/>
</dbReference>
<dbReference type="PROSITE" id="PS51384">
    <property type="entry name" value="FAD_FR"/>
    <property type="match status" value="1"/>
</dbReference>
<evidence type="ECO:0000256" key="12">
    <source>
        <dbReference type="RuleBase" id="RU000356"/>
    </source>
</evidence>
<keyword evidence="5 12" id="KW-0349">Heme</keyword>
<evidence type="ECO:0000256" key="6">
    <source>
        <dbReference type="ARBA" id="ARBA00022723"/>
    </source>
</evidence>
<dbReference type="CDD" id="cd08922">
    <property type="entry name" value="FHb-globin"/>
    <property type="match status" value="1"/>
</dbReference>
<dbReference type="Gene3D" id="1.10.490.10">
    <property type="entry name" value="Globins"/>
    <property type="match status" value="1"/>
</dbReference>
<evidence type="ECO:0000313" key="16">
    <source>
        <dbReference type="EMBL" id="CAF1636599.1"/>
    </source>
</evidence>
<evidence type="ECO:0000313" key="17">
    <source>
        <dbReference type="EMBL" id="CAF3984732.1"/>
    </source>
</evidence>
<dbReference type="EMBL" id="CAJNOV010000822">
    <property type="protein sequence ID" value="CAF1040064.1"/>
    <property type="molecule type" value="Genomic_DNA"/>
</dbReference>
<evidence type="ECO:0000256" key="11">
    <source>
        <dbReference type="ARBA" id="ARBA00049433"/>
    </source>
</evidence>
<dbReference type="PROSITE" id="PS01033">
    <property type="entry name" value="GLOBIN"/>
    <property type="match status" value="1"/>
</dbReference>
<dbReference type="InterPro" id="IPR000971">
    <property type="entry name" value="Globin"/>
</dbReference>
<dbReference type="GO" id="GO:0046210">
    <property type="term" value="P:nitric oxide catabolic process"/>
    <property type="evidence" value="ECO:0007669"/>
    <property type="project" value="TreeGrafter"/>
</dbReference>
<dbReference type="InterPro" id="IPR017938">
    <property type="entry name" value="Riboflavin_synthase-like_b-brl"/>
</dbReference>
<dbReference type="Proteomes" id="UP000663855">
    <property type="component" value="Unassembled WGS sequence"/>
</dbReference>
<evidence type="ECO:0000256" key="1">
    <source>
        <dbReference type="ARBA" id="ARBA00001970"/>
    </source>
</evidence>
<reference evidence="16" key="1">
    <citation type="submission" date="2021-02" db="EMBL/GenBank/DDBJ databases">
        <authorList>
            <person name="Nowell W R."/>
        </authorList>
    </citation>
    <scope>NUCLEOTIDE SEQUENCE</scope>
</reference>
<sequence>MLHKTHNFNLNFRFEMSITVEQKQIVKATVSILKENGKEITSIFYKDLFNAHPELLNFFNQTDQTLGTQSFALANALYFIADNIDRLEVLMPDINTVAHKHRALTIQPEHYSIVGKCLIQAISKFLGDKATTSTLDAWSAAYYAIANILIDIEKKLYDQLGKNENDKGFIPFMIVKKEKIANGPIYSFEIKRNDGGKMLDYHPGQYITLRLKKNGLYHNRHYGLVGLFNGKTYCVGIKQLINCEPKGIFSNEIIENYHVGDTILASLPAGTFSIIDDAKRHLFIAGGIGITVLSTMIEELYKQGKSHTVTLIHCVPGKDHAAYFVRMRMRVPEKQYHLLYQGRHMLKELIKKVVSKETHVYLCGTVSFMNTVEKHLEACNFPLLNVHINVFQPLFSTVKNEAKN</sequence>